<evidence type="ECO:0000256" key="6">
    <source>
        <dbReference type="ARBA" id="ARBA00022989"/>
    </source>
</evidence>
<evidence type="ECO:0000256" key="7">
    <source>
        <dbReference type="ARBA" id="ARBA00023136"/>
    </source>
</evidence>
<keyword evidence="4 10" id="KW-0133">Cell shape</keyword>
<evidence type="ECO:0000256" key="2">
    <source>
        <dbReference type="ARBA" id="ARBA00022475"/>
    </source>
</evidence>
<feature type="transmembrane region" description="Helical" evidence="10">
    <location>
        <begin position="449"/>
        <end position="472"/>
    </location>
</feature>
<dbReference type="PANTHER" id="PTHR47019:SF1">
    <property type="entry name" value="LIPID II FLIPPASE MURJ"/>
    <property type="match status" value="1"/>
</dbReference>
<feature type="transmembrane region" description="Helical" evidence="10">
    <location>
        <begin position="131"/>
        <end position="153"/>
    </location>
</feature>
<feature type="transmembrane region" description="Helical" evidence="10">
    <location>
        <begin position="160"/>
        <end position="183"/>
    </location>
</feature>
<comment type="caution">
    <text evidence="12">The sequence shown here is derived from an EMBL/GenBank/DDBJ whole genome shotgun (WGS) entry which is preliminary data.</text>
</comment>
<feature type="transmembrane region" description="Helical" evidence="10">
    <location>
        <begin position="279"/>
        <end position="297"/>
    </location>
</feature>
<evidence type="ECO:0000256" key="10">
    <source>
        <dbReference type="HAMAP-Rule" id="MF_02078"/>
    </source>
</evidence>
<dbReference type="NCBIfam" id="TIGR01695">
    <property type="entry name" value="murJ_mviN"/>
    <property type="match status" value="1"/>
</dbReference>
<evidence type="ECO:0000256" key="5">
    <source>
        <dbReference type="ARBA" id="ARBA00022984"/>
    </source>
</evidence>
<evidence type="ECO:0000313" key="13">
    <source>
        <dbReference type="Proteomes" id="UP001597101"/>
    </source>
</evidence>
<dbReference type="InterPro" id="IPR004268">
    <property type="entry name" value="MurJ"/>
</dbReference>
<feature type="transmembrane region" description="Helical" evidence="10">
    <location>
        <begin position="387"/>
        <end position="407"/>
    </location>
</feature>
<dbReference type="Proteomes" id="UP001597101">
    <property type="component" value="Unassembled WGS sequence"/>
</dbReference>
<comment type="subcellular location">
    <subcellularLocation>
        <location evidence="10">Cell inner membrane</location>
        <topology evidence="10">Multi-pass membrane protein</topology>
    </subcellularLocation>
    <subcellularLocation>
        <location evidence="1">Cell membrane</location>
        <topology evidence="1">Multi-pass membrane protein</topology>
    </subcellularLocation>
</comment>
<feature type="transmembrane region" description="Helical" evidence="10">
    <location>
        <begin position="484"/>
        <end position="508"/>
    </location>
</feature>
<keyword evidence="10" id="KW-0997">Cell inner membrane</keyword>
<keyword evidence="10 11" id="KW-0961">Cell wall biogenesis/degradation</keyword>
<evidence type="ECO:0000256" key="1">
    <source>
        <dbReference type="ARBA" id="ARBA00004651"/>
    </source>
</evidence>
<evidence type="ECO:0000313" key="12">
    <source>
        <dbReference type="EMBL" id="MFD0916931.1"/>
    </source>
</evidence>
<evidence type="ECO:0000256" key="8">
    <source>
        <dbReference type="ARBA" id="ARBA00060041"/>
    </source>
</evidence>
<keyword evidence="3 10" id="KW-0812">Transmembrane</keyword>
<dbReference type="Pfam" id="PF03023">
    <property type="entry name" value="MurJ"/>
    <property type="match status" value="1"/>
</dbReference>
<feature type="transmembrane region" description="Helical" evidence="10">
    <location>
        <begin position="89"/>
        <end position="111"/>
    </location>
</feature>
<reference evidence="13" key="1">
    <citation type="journal article" date="2019" name="Int. J. Syst. Evol. Microbiol.">
        <title>The Global Catalogue of Microorganisms (GCM) 10K type strain sequencing project: providing services to taxonomists for standard genome sequencing and annotation.</title>
        <authorList>
            <consortium name="The Broad Institute Genomics Platform"/>
            <consortium name="The Broad Institute Genome Sequencing Center for Infectious Disease"/>
            <person name="Wu L."/>
            <person name="Ma J."/>
        </authorList>
    </citation>
    <scope>NUCLEOTIDE SEQUENCE [LARGE SCALE GENOMIC DNA]</scope>
    <source>
        <strain evidence="13">CCUG 60023</strain>
    </source>
</reference>
<comment type="pathway">
    <text evidence="10">Cell wall biogenesis; peptidoglycan biosynthesis.</text>
</comment>
<dbReference type="PRINTS" id="PR01806">
    <property type="entry name" value="VIRFACTRMVIN"/>
</dbReference>
<gene>
    <name evidence="10 12" type="primary">murJ</name>
    <name evidence="12" type="ORF">ACFQ14_10980</name>
</gene>
<dbReference type="CDD" id="cd13123">
    <property type="entry name" value="MATE_MurJ_like"/>
    <property type="match status" value="1"/>
</dbReference>
<proteinExistence type="inferred from homology"/>
<evidence type="ECO:0000256" key="3">
    <source>
        <dbReference type="ARBA" id="ARBA00022692"/>
    </source>
</evidence>
<keyword evidence="13" id="KW-1185">Reference proteome</keyword>
<feature type="transmembrane region" description="Helical" evidence="10">
    <location>
        <begin position="413"/>
        <end position="437"/>
    </location>
</feature>
<keyword evidence="6 10" id="KW-1133">Transmembrane helix</keyword>
<keyword evidence="7 10" id="KW-0472">Membrane</keyword>
<comment type="similarity">
    <text evidence="9 10 11">Belongs to the MurJ/MviN family.</text>
</comment>
<accession>A0ABW3FJI9</accession>
<evidence type="ECO:0000256" key="4">
    <source>
        <dbReference type="ARBA" id="ARBA00022960"/>
    </source>
</evidence>
<comment type="function">
    <text evidence="8 10 11">Involved in peptidoglycan biosynthesis. Transports lipid-linked peptidoglycan precursors from the inner to the outer leaflet of the cytoplasmic membrane.</text>
</comment>
<evidence type="ECO:0000256" key="9">
    <source>
        <dbReference type="ARBA" id="ARBA00061532"/>
    </source>
</evidence>
<feature type="transmembrane region" description="Helical" evidence="10">
    <location>
        <begin position="195"/>
        <end position="214"/>
    </location>
</feature>
<dbReference type="InterPro" id="IPR051050">
    <property type="entry name" value="Lipid_II_flippase_MurJ/MviN"/>
</dbReference>
<dbReference type="EMBL" id="JBHTJV010000009">
    <property type="protein sequence ID" value="MFD0916931.1"/>
    <property type="molecule type" value="Genomic_DNA"/>
</dbReference>
<keyword evidence="10 11" id="KW-0813">Transport</keyword>
<keyword evidence="2 10" id="KW-1003">Cell membrane</keyword>
<keyword evidence="5 10" id="KW-0573">Peptidoglycan synthesis</keyword>
<feature type="transmembrane region" description="Helical" evidence="10">
    <location>
        <begin position="318"/>
        <end position="342"/>
    </location>
</feature>
<dbReference type="PIRSF" id="PIRSF002869">
    <property type="entry name" value="MviN"/>
    <property type="match status" value="1"/>
</dbReference>
<evidence type="ECO:0000256" key="11">
    <source>
        <dbReference type="PIRNR" id="PIRNR002869"/>
    </source>
</evidence>
<protein>
    <recommendedName>
        <fullName evidence="10">Probable lipid II flippase MurJ</fullName>
    </recommendedName>
</protein>
<dbReference type="PANTHER" id="PTHR47019">
    <property type="entry name" value="LIPID II FLIPPASE MURJ"/>
    <property type="match status" value="1"/>
</dbReference>
<feature type="transmembrane region" description="Helical" evidence="10">
    <location>
        <begin position="235"/>
        <end position="259"/>
    </location>
</feature>
<sequence>MAKGLIAKFATVGGATMASRVLGLLREALMASALAAGPVADVFYTCFRFPNLFRRLFAEGAFNIAFVPLFAKELEGGGEEAARKFGQEVFAVLASWLLVFTALALVFMPYLVATVVAPGFADTPEKFDLAVTMTMIMFPYLLFMSLVAMFSGILNSLRKYFIAAIVPVLLNVILVAILLYALWADMEPRQIGLTLAWGVFASGVAQFGLLWWSVRRENMRFALAFPRLTAPVKRLLVLMGPSLLTGGVLQINILIGTVIATMQDGANALLNYADRLNQLPLGIIGIAVGVVLLPELSRALQSGDPDEAEKLQNRSLEFALALTLPAAVGLMLLPHDIIRLVYERGAFTAETTELTANALIAFASGLPAYVLIKVFQPAFFAREDMKTPFYLSCVMVVVNVVLSLSLFPTLGHVAIALSTSISAWVNVLGLATVLWMRNSFRPQASTLKAVLFIAIGSALMAALIMLVQPLLASWLLEGVFLTRLAALGALIASAMVVYFGFIIATGVIEKSQIKRLVKRG</sequence>
<name>A0ABW3FJI9_9HYPH</name>
<dbReference type="HAMAP" id="MF_02078">
    <property type="entry name" value="MurJ_MviN"/>
    <property type="match status" value="1"/>
</dbReference>
<organism evidence="12 13">
    <name type="scientific">Pseudahrensia aquimaris</name>
    <dbReference type="NCBI Taxonomy" id="744461"/>
    <lineage>
        <taxon>Bacteria</taxon>
        <taxon>Pseudomonadati</taxon>
        <taxon>Pseudomonadota</taxon>
        <taxon>Alphaproteobacteria</taxon>
        <taxon>Hyphomicrobiales</taxon>
        <taxon>Ahrensiaceae</taxon>
        <taxon>Pseudahrensia</taxon>
    </lineage>
</organism>
<feature type="transmembrane region" description="Helical" evidence="10">
    <location>
        <begin position="354"/>
        <end position="375"/>
    </location>
</feature>
<dbReference type="RefSeq" id="WP_377212773.1">
    <property type="nucleotide sequence ID" value="NZ_JBHTJV010000009.1"/>
</dbReference>